<comment type="caution">
    <text evidence="1">The sequence shown here is derived from an EMBL/GenBank/DDBJ whole genome shotgun (WGS) entry which is preliminary data.</text>
</comment>
<evidence type="ECO:0000313" key="1">
    <source>
        <dbReference type="EMBL" id="NUB45779.1"/>
    </source>
</evidence>
<dbReference type="Proteomes" id="UP000484076">
    <property type="component" value="Unassembled WGS sequence"/>
</dbReference>
<keyword evidence="2" id="KW-1185">Reference proteome</keyword>
<dbReference type="AlphaFoldDB" id="A0A8X8H3Q3"/>
<reference evidence="1" key="1">
    <citation type="submission" date="2020-05" db="EMBL/GenBank/DDBJ databases">
        <title>Fertoebacter nigrum gen. nov., sp. nov., a new member of the family Rhodobacteraceae.</title>
        <authorList>
            <person name="Szuroczki S."/>
            <person name="Abbaszade G."/>
            <person name="Buni D."/>
            <person name="Schumann P."/>
            <person name="Toth E."/>
        </authorList>
    </citation>
    <scope>NUCLEOTIDE SEQUENCE</scope>
    <source>
        <strain evidence="1">RG-N-1a</strain>
    </source>
</reference>
<evidence type="ECO:0000313" key="2">
    <source>
        <dbReference type="Proteomes" id="UP000484076"/>
    </source>
</evidence>
<dbReference type="EMBL" id="WHUT02000009">
    <property type="protein sequence ID" value="NUB45779.1"/>
    <property type="molecule type" value="Genomic_DNA"/>
</dbReference>
<dbReference type="RefSeq" id="WP_152827541.1">
    <property type="nucleotide sequence ID" value="NZ_WHUT02000009.1"/>
</dbReference>
<proteinExistence type="predicted"/>
<organism evidence="1 2">
    <name type="scientific">Fertoeibacter niger</name>
    <dbReference type="NCBI Taxonomy" id="2656921"/>
    <lineage>
        <taxon>Bacteria</taxon>
        <taxon>Pseudomonadati</taxon>
        <taxon>Pseudomonadota</taxon>
        <taxon>Alphaproteobacteria</taxon>
        <taxon>Rhodobacterales</taxon>
        <taxon>Paracoccaceae</taxon>
        <taxon>Fertoeibacter</taxon>
    </lineage>
</organism>
<accession>A0A8X8H3Q3</accession>
<protein>
    <submittedName>
        <fullName evidence="1">Uncharacterized protein</fullName>
    </submittedName>
</protein>
<sequence length="125" mass="13129">MAANAAERAAYLIVLKEQLVAQDLAEAIAEHDPDARVILAHDTAEAMRLLAGQGLKLVLAFLGMAPAALASSGLADPEARVVLIGNEAEETGEGPGWWVLERPFTSDCVRDLLERAGRLSGTAPA</sequence>
<gene>
    <name evidence="1" type="ORF">GEU84_015375</name>
</gene>
<name>A0A8X8H3Q3_9RHOB</name>